<dbReference type="Proteomes" id="UP000570595">
    <property type="component" value="Unassembled WGS sequence"/>
</dbReference>
<dbReference type="OrthoDB" id="27537at2759"/>
<dbReference type="AlphaFoldDB" id="A0A7J6KKF4"/>
<sequence length="171" mass="18431">HYPSDHNKPHIDAVASHAPLSSVEQAQDDSVIITAGLDGAVRMWSSWSADCLTTLGAGASGTECMGATIATRDIRDKSASVYVAGLYSDGLARVWDLRSNRSMRLQPVVGRNPSKVLPSPHRPKRLLPHVEGRTRYVKPSAVALCFAVLSAFSVLLPELDGPLLYMPGLDR</sequence>
<dbReference type="EMBL" id="JABAHT010002279">
    <property type="protein sequence ID" value="KAF4647598.1"/>
    <property type="molecule type" value="Genomic_DNA"/>
</dbReference>
<dbReference type="InterPro" id="IPR015943">
    <property type="entry name" value="WD40/YVTN_repeat-like_dom_sf"/>
</dbReference>
<dbReference type="InterPro" id="IPR001680">
    <property type="entry name" value="WD40_rpt"/>
</dbReference>
<keyword evidence="1" id="KW-0853">WD repeat</keyword>
<evidence type="ECO:0000313" key="2">
    <source>
        <dbReference type="EMBL" id="KAF4647598.1"/>
    </source>
</evidence>
<feature type="non-terminal residue" evidence="2">
    <location>
        <position position="171"/>
    </location>
</feature>
<dbReference type="Gene3D" id="2.130.10.10">
    <property type="entry name" value="YVTN repeat-like/Quinoprotein amine dehydrogenase"/>
    <property type="match status" value="1"/>
</dbReference>
<accession>A0A7J6KKF4</accession>
<dbReference type="PROSITE" id="PS50082">
    <property type="entry name" value="WD_REPEATS_2"/>
    <property type="match status" value="1"/>
</dbReference>
<reference evidence="2 3" key="1">
    <citation type="submission" date="2020-04" db="EMBL/GenBank/DDBJ databases">
        <title>Perkinsus olseni comparative genomics.</title>
        <authorList>
            <person name="Bogema D.R."/>
        </authorList>
    </citation>
    <scope>NUCLEOTIDE SEQUENCE [LARGE SCALE GENOMIC DNA]</scope>
    <source>
        <strain evidence="2">ATCC PRA-179</strain>
    </source>
</reference>
<comment type="caution">
    <text evidence="2">The sequence shown here is derived from an EMBL/GenBank/DDBJ whole genome shotgun (WGS) entry which is preliminary data.</text>
</comment>
<feature type="non-terminal residue" evidence="2">
    <location>
        <position position="1"/>
    </location>
</feature>
<organism evidence="2 3">
    <name type="scientific">Perkinsus olseni</name>
    <name type="common">Perkinsus atlanticus</name>
    <dbReference type="NCBI Taxonomy" id="32597"/>
    <lineage>
        <taxon>Eukaryota</taxon>
        <taxon>Sar</taxon>
        <taxon>Alveolata</taxon>
        <taxon>Perkinsozoa</taxon>
        <taxon>Perkinsea</taxon>
        <taxon>Perkinsida</taxon>
        <taxon>Perkinsidae</taxon>
        <taxon>Perkinsus</taxon>
    </lineage>
</organism>
<dbReference type="SUPFAM" id="SSF50978">
    <property type="entry name" value="WD40 repeat-like"/>
    <property type="match status" value="1"/>
</dbReference>
<gene>
    <name evidence="2" type="ORF">FOZ61_003937</name>
</gene>
<dbReference type="InterPro" id="IPR036322">
    <property type="entry name" value="WD40_repeat_dom_sf"/>
</dbReference>
<evidence type="ECO:0000256" key="1">
    <source>
        <dbReference type="PROSITE-ProRule" id="PRU00221"/>
    </source>
</evidence>
<protein>
    <submittedName>
        <fullName evidence="2">Uncharacterized protein</fullName>
    </submittedName>
</protein>
<name>A0A7J6KKF4_PEROL</name>
<evidence type="ECO:0000313" key="3">
    <source>
        <dbReference type="Proteomes" id="UP000570595"/>
    </source>
</evidence>
<feature type="repeat" description="WD" evidence="1">
    <location>
        <begin position="13"/>
        <end position="54"/>
    </location>
</feature>
<proteinExistence type="predicted"/>